<accession>A0A4R3HZL9</accession>
<dbReference type="SMART" id="SM00421">
    <property type="entry name" value="HTH_LUXR"/>
    <property type="match status" value="1"/>
</dbReference>
<dbReference type="Proteomes" id="UP000295382">
    <property type="component" value="Unassembled WGS sequence"/>
</dbReference>
<keyword evidence="2" id="KW-0238">DNA-binding</keyword>
<comment type="caution">
    <text evidence="5">The sequence shown here is derived from an EMBL/GenBank/DDBJ whole genome shotgun (WGS) entry which is preliminary data.</text>
</comment>
<dbReference type="RefSeq" id="WP_132257882.1">
    <property type="nucleotide sequence ID" value="NZ_SLZQ01000003.1"/>
</dbReference>
<dbReference type="GO" id="GO:0006355">
    <property type="term" value="P:regulation of DNA-templated transcription"/>
    <property type="evidence" value="ECO:0007669"/>
    <property type="project" value="InterPro"/>
</dbReference>
<dbReference type="InterPro" id="IPR036388">
    <property type="entry name" value="WH-like_DNA-bd_sf"/>
</dbReference>
<dbReference type="EMBL" id="SLZQ01000003">
    <property type="protein sequence ID" value="TCS37801.1"/>
    <property type="molecule type" value="Genomic_DNA"/>
</dbReference>
<keyword evidence="3" id="KW-0804">Transcription</keyword>
<evidence type="ECO:0000256" key="3">
    <source>
        <dbReference type="ARBA" id="ARBA00023163"/>
    </source>
</evidence>
<evidence type="ECO:0000259" key="4">
    <source>
        <dbReference type="PROSITE" id="PS50043"/>
    </source>
</evidence>
<dbReference type="SUPFAM" id="SSF46894">
    <property type="entry name" value="C-terminal effector domain of the bipartite response regulators"/>
    <property type="match status" value="1"/>
</dbReference>
<evidence type="ECO:0000256" key="1">
    <source>
        <dbReference type="ARBA" id="ARBA00023015"/>
    </source>
</evidence>
<evidence type="ECO:0000313" key="6">
    <source>
        <dbReference type="Proteomes" id="UP000295382"/>
    </source>
</evidence>
<keyword evidence="1" id="KW-0805">Transcription regulation</keyword>
<gene>
    <name evidence="5" type="ORF">EDC30_10393</name>
</gene>
<dbReference type="CDD" id="cd06170">
    <property type="entry name" value="LuxR_C_like"/>
    <property type="match status" value="1"/>
</dbReference>
<dbReference type="AlphaFoldDB" id="A0A4R3HZL9"/>
<organism evidence="5 6">
    <name type="scientific">Paucimonas lemoignei</name>
    <name type="common">Pseudomonas lemoignei</name>
    <dbReference type="NCBI Taxonomy" id="29443"/>
    <lineage>
        <taxon>Bacteria</taxon>
        <taxon>Pseudomonadati</taxon>
        <taxon>Pseudomonadota</taxon>
        <taxon>Betaproteobacteria</taxon>
        <taxon>Burkholderiales</taxon>
        <taxon>Burkholderiaceae</taxon>
        <taxon>Paucimonas</taxon>
    </lineage>
</organism>
<keyword evidence="6" id="KW-1185">Reference proteome</keyword>
<protein>
    <submittedName>
        <fullName evidence="5">Transcriptional regulator EpsA</fullName>
    </submittedName>
</protein>
<reference evidence="5 6" key="1">
    <citation type="submission" date="2019-03" db="EMBL/GenBank/DDBJ databases">
        <title>Genomic Encyclopedia of Type Strains, Phase IV (KMG-IV): sequencing the most valuable type-strain genomes for metagenomic binning, comparative biology and taxonomic classification.</title>
        <authorList>
            <person name="Goeker M."/>
        </authorList>
    </citation>
    <scope>NUCLEOTIDE SEQUENCE [LARGE SCALE GENOMIC DNA]</scope>
    <source>
        <strain evidence="5 6">DSM 7445</strain>
    </source>
</reference>
<dbReference type="Pfam" id="PF00196">
    <property type="entry name" value="GerE"/>
    <property type="match status" value="1"/>
</dbReference>
<dbReference type="Gene3D" id="1.10.10.10">
    <property type="entry name" value="Winged helix-like DNA-binding domain superfamily/Winged helix DNA-binding domain"/>
    <property type="match status" value="1"/>
</dbReference>
<proteinExistence type="predicted"/>
<evidence type="ECO:0000256" key="2">
    <source>
        <dbReference type="ARBA" id="ARBA00023125"/>
    </source>
</evidence>
<dbReference type="PANTHER" id="PTHR44688">
    <property type="entry name" value="DNA-BINDING TRANSCRIPTIONAL ACTIVATOR DEVR_DOSR"/>
    <property type="match status" value="1"/>
</dbReference>
<dbReference type="InterPro" id="IPR000792">
    <property type="entry name" value="Tscrpt_reg_LuxR_C"/>
</dbReference>
<dbReference type="GO" id="GO:0003677">
    <property type="term" value="F:DNA binding"/>
    <property type="evidence" value="ECO:0007669"/>
    <property type="project" value="UniProtKB-KW"/>
</dbReference>
<dbReference type="Gene3D" id="3.30.450.80">
    <property type="entry name" value="Transcription factor LuxR-like, autoinducer-binding domain"/>
    <property type="match status" value="1"/>
</dbReference>
<evidence type="ECO:0000313" key="5">
    <source>
        <dbReference type="EMBL" id="TCS37801.1"/>
    </source>
</evidence>
<dbReference type="PANTHER" id="PTHR44688:SF16">
    <property type="entry name" value="DNA-BINDING TRANSCRIPTIONAL ACTIVATOR DEVR_DOSR"/>
    <property type="match status" value="1"/>
</dbReference>
<dbReference type="PRINTS" id="PR00038">
    <property type="entry name" value="HTHLUXR"/>
</dbReference>
<dbReference type="PROSITE" id="PS50043">
    <property type="entry name" value="HTH_LUXR_2"/>
    <property type="match status" value="1"/>
</dbReference>
<dbReference type="InterPro" id="IPR016032">
    <property type="entry name" value="Sig_transdc_resp-reg_C-effctor"/>
</dbReference>
<feature type="domain" description="HTH luxR-type" evidence="4">
    <location>
        <begin position="186"/>
        <end position="251"/>
    </location>
</feature>
<dbReference type="InterPro" id="IPR036693">
    <property type="entry name" value="TF_LuxR_autoind-bd_dom_sf"/>
</dbReference>
<name>A0A4R3HZL9_PAULE</name>
<dbReference type="OrthoDB" id="9774661at2"/>
<sequence>MDALAQATELGVDPGLLMNIIVRSTAVADSQALLTLLNNEVQSVLHQDVMVCGVGGVSPKGSYAHKVLHHSYPPAYFEDLVSAEGRVDSPLMQRWREKQEPVFFQSGRDDAQYPADWVRIFNKYQLRNTVAHGVLDVQRTLSSYFIFSRIPGEVGPREVFIMKMITPHLHLALVRALTTVQEFSHLTAPNEALSDRQKQILRWINEGKTNWEIAQILEMTEKNVKYHIEQIFSKLQVRNRTQAVAKAMLLGLLF</sequence>